<evidence type="ECO:0000256" key="1">
    <source>
        <dbReference type="SAM" id="MobiDB-lite"/>
    </source>
</evidence>
<feature type="region of interest" description="Disordered" evidence="1">
    <location>
        <begin position="1"/>
        <end position="34"/>
    </location>
</feature>
<dbReference type="GeneID" id="92361893"/>
<dbReference type="Proteomes" id="UP000674143">
    <property type="component" value="Unassembled WGS sequence"/>
</dbReference>
<dbReference type="KEGG" id="loi:92361893"/>
<evidence type="ECO:0000313" key="3">
    <source>
        <dbReference type="Proteomes" id="UP000674143"/>
    </source>
</evidence>
<name>A0A836HW71_9TRYP</name>
<reference evidence="3" key="2">
    <citation type="journal article" date="2021" name="Sci. Data">
        <title>Chromosome-scale genome sequencing, assembly and annotation of six genomes from subfamily Leishmaniinae.</title>
        <authorList>
            <person name="Almutairi H."/>
            <person name="Urbaniak M.D."/>
            <person name="Bates M.D."/>
            <person name="Jariyapan N."/>
            <person name="Kwakye-Nuako G."/>
            <person name="Thomaz Soccol V."/>
            <person name="Al-Salem W.S."/>
            <person name="Dillon R.J."/>
            <person name="Bates P.A."/>
            <person name="Gatherer D."/>
        </authorList>
    </citation>
    <scope>NUCLEOTIDE SEQUENCE [LARGE SCALE GENOMIC DNA]</scope>
</reference>
<evidence type="ECO:0000313" key="2">
    <source>
        <dbReference type="EMBL" id="KAG5485396.1"/>
    </source>
</evidence>
<keyword evidence="3" id="KW-1185">Reference proteome</keyword>
<comment type="caution">
    <text evidence="2">The sequence shown here is derived from an EMBL/GenBank/DDBJ whole genome shotgun (WGS) entry which is preliminary data.</text>
</comment>
<sequence length="76" mass="8089">MPTTPTSGRAAGTATATSSRHGVSESCPARREPSTYQLTTAAVLALQSEEEALLHGCRHRAYEGCRVSANSRQRNS</sequence>
<proteinExistence type="predicted"/>
<accession>A0A836HW71</accession>
<reference evidence="3" key="1">
    <citation type="journal article" date="2021" name="Microbiol. Resour. Announc.">
        <title>LGAAP: Leishmaniinae Genome Assembly and Annotation Pipeline.</title>
        <authorList>
            <person name="Almutairi H."/>
            <person name="Urbaniak M.D."/>
            <person name="Bates M.D."/>
            <person name="Jariyapan N."/>
            <person name="Kwakye-Nuako G."/>
            <person name="Thomaz-Soccol V."/>
            <person name="Al-Salem W.S."/>
            <person name="Dillon R.J."/>
            <person name="Bates P.A."/>
            <person name="Gatherer D."/>
        </authorList>
    </citation>
    <scope>NUCLEOTIDE SEQUENCE [LARGE SCALE GENOMIC DNA]</scope>
</reference>
<feature type="compositionally biased region" description="Low complexity" evidence="1">
    <location>
        <begin position="1"/>
        <end position="20"/>
    </location>
</feature>
<protein>
    <submittedName>
        <fullName evidence="2">Uncharacterized protein</fullName>
    </submittedName>
</protein>
<dbReference type="EMBL" id="JAFHLR010000011">
    <property type="protein sequence ID" value="KAG5485396.1"/>
    <property type="molecule type" value="Genomic_DNA"/>
</dbReference>
<dbReference type="RefSeq" id="XP_067065133.1">
    <property type="nucleotide sequence ID" value="XM_067207959.1"/>
</dbReference>
<dbReference type="AlphaFoldDB" id="A0A836HW71"/>
<gene>
    <name evidence="2" type="ORF">LSCM4_06033</name>
</gene>
<organism evidence="2 3">
    <name type="scientific">Leishmania orientalis</name>
    <dbReference type="NCBI Taxonomy" id="2249476"/>
    <lineage>
        <taxon>Eukaryota</taxon>
        <taxon>Discoba</taxon>
        <taxon>Euglenozoa</taxon>
        <taxon>Kinetoplastea</taxon>
        <taxon>Metakinetoplastina</taxon>
        <taxon>Trypanosomatida</taxon>
        <taxon>Trypanosomatidae</taxon>
        <taxon>Leishmaniinae</taxon>
        <taxon>Leishmania</taxon>
    </lineage>
</organism>